<feature type="domain" description="CheW-like" evidence="1">
    <location>
        <begin position="14"/>
        <end position="159"/>
    </location>
</feature>
<dbReference type="InterPro" id="IPR002545">
    <property type="entry name" value="CheW-lke_dom"/>
</dbReference>
<dbReference type="PROSITE" id="PS50851">
    <property type="entry name" value="CHEW"/>
    <property type="match status" value="1"/>
</dbReference>
<proteinExistence type="predicted"/>
<evidence type="ECO:0000259" key="1">
    <source>
        <dbReference type="PROSITE" id="PS50851"/>
    </source>
</evidence>
<gene>
    <name evidence="2" type="ordered locus">PCC7424_1958</name>
</gene>
<dbReference type="STRING" id="65393.PCC7424_1958"/>
<dbReference type="InterPro" id="IPR036061">
    <property type="entry name" value="CheW-like_dom_sf"/>
</dbReference>
<dbReference type="HOGENOM" id="CLU_137358_0_0_3"/>
<evidence type="ECO:0000313" key="2">
    <source>
        <dbReference type="EMBL" id="ACK70388.1"/>
    </source>
</evidence>
<keyword evidence="3" id="KW-1185">Reference proteome</keyword>
<sequence length="159" mass="18133">MSILSSPLDTHQEQERFILAKLEEITLFFPSTLVTEILTVETVQLLPLPFYPEGVLGCIHHRGQIIPLVSLYETLLGKPRYISKEKLKIVRLNENSGNLRGVGIVVDLLLGSQGKEQIPPELYTTDRVITLNGQKMYLFQSQVLPDELWQPRHWRPSSS</sequence>
<dbReference type="EMBL" id="CP001291">
    <property type="protein sequence ID" value="ACK70388.1"/>
    <property type="molecule type" value="Genomic_DNA"/>
</dbReference>
<dbReference type="SUPFAM" id="SSF50341">
    <property type="entry name" value="CheW-like"/>
    <property type="match status" value="1"/>
</dbReference>
<name>B7KDT6_GLOC7</name>
<evidence type="ECO:0000313" key="3">
    <source>
        <dbReference type="Proteomes" id="UP000002384"/>
    </source>
</evidence>
<dbReference type="Gene3D" id="2.40.50.180">
    <property type="entry name" value="CheA-289, Domain 4"/>
    <property type="match status" value="1"/>
</dbReference>
<dbReference type="GO" id="GO:0006935">
    <property type="term" value="P:chemotaxis"/>
    <property type="evidence" value="ECO:0007669"/>
    <property type="project" value="InterPro"/>
</dbReference>
<reference evidence="3" key="1">
    <citation type="journal article" date="2011" name="MBio">
        <title>Novel metabolic attributes of the genus Cyanothece, comprising a group of unicellular nitrogen-fixing Cyanobacteria.</title>
        <authorList>
            <person name="Bandyopadhyay A."/>
            <person name="Elvitigala T."/>
            <person name="Welsh E."/>
            <person name="Stockel J."/>
            <person name="Liberton M."/>
            <person name="Min H."/>
            <person name="Sherman L.A."/>
            <person name="Pakrasi H.B."/>
        </authorList>
    </citation>
    <scope>NUCLEOTIDE SEQUENCE [LARGE SCALE GENOMIC DNA]</scope>
    <source>
        <strain evidence="3">PCC 7424</strain>
    </source>
</reference>
<dbReference type="OrthoDB" id="573824at2"/>
<protein>
    <submittedName>
        <fullName evidence="2">CheW protein</fullName>
    </submittedName>
</protein>
<accession>B7KDT6</accession>
<dbReference type="Pfam" id="PF01584">
    <property type="entry name" value="CheW"/>
    <property type="match status" value="1"/>
</dbReference>
<dbReference type="RefSeq" id="WP_015953994.1">
    <property type="nucleotide sequence ID" value="NC_011729.1"/>
</dbReference>
<dbReference type="eggNOG" id="COG0835">
    <property type="taxonomic scope" value="Bacteria"/>
</dbReference>
<dbReference type="Proteomes" id="UP000002384">
    <property type="component" value="Chromosome"/>
</dbReference>
<organism evidence="2 3">
    <name type="scientific">Gloeothece citriformis (strain PCC 7424)</name>
    <name type="common">Cyanothece sp. (strain PCC 7424)</name>
    <dbReference type="NCBI Taxonomy" id="65393"/>
    <lineage>
        <taxon>Bacteria</taxon>
        <taxon>Bacillati</taxon>
        <taxon>Cyanobacteriota</taxon>
        <taxon>Cyanophyceae</taxon>
        <taxon>Oscillatoriophycideae</taxon>
        <taxon>Chroococcales</taxon>
        <taxon>Aphanothecaceae</taxon>
        <taxon>Gloeothece</taxon>
        <taxon>Gloeothece citriformis</taxon>
    </lineage>
</organism>
<dbReference type="KEGG" id="cyc:PCC7424_1958"/>
<dbReference type="GO" id="GO:0007165">
    <property type="term" value="P:signal transduction"/>
    <property type="evidence" value="ECO:0007669"/>
    <property type="project" value="InterPro"/>
</dbReference>
<dbReference type="AlphaFoldDB" id="B7KDT6"/>